<evidence type="ECO:0000256" key="4">
    <source>
        <dbReference type="ARBA" id="ARBA00022525"/>
    </source>
</evidence>
<evidence type="ECO:0000256" key="9">
    <source>
        <dbReference type="ARBA" id="ARBA00039086"/>
    </source>
</evidence>
<protein>
    <recommendedName>
        <fullName evidence="12">L-dopachrome isomerase</fullName>
        <ecNumber evidence="9">5.3.2.1</ecNumber>
        <ecNumber evidence="8">5.3.3.12</ecNumber>
    </recommendedName>
    <alternativeName>
        <fullName evidence="10">L-dopachrome tautomerase</fullName>
    </alternativeName>
    <alternativeName>
        <fullName evidence="11">Phenylpyruvate tautomerase</fullName>
    </alternativeName>
</protein>
<comment type="catalytic activity">
    <reaction evidence="7">
        <text>L-dopachrome = 5,6-dihydroxyindole-2-carboxylate</text>
        <dbReference type="Rhea" id="RHEA:13041"/>
        <dbReference type="ChEBI" id="CHEBI:16875"/>
        <dbReference type="ChEBI" id="CHEBI:57509"/>
        <dbReference type="EC" id="5.3.3.12"/>
    </reaction>
</comment>
<evidence type="ECO:0000256" key="7">
    <source>
        <dbReference type="ARBA" id="ARBA00036823"/>
    </source>
</evidence>
<keyword evidence="14" id="KW-1185">Reference proteome</keyword>
<evidence type="ECO:0000256" key="3">
    <source>
        <dbReference type="ARBA" id="ARBA00022514"/>
    </source>
</evidence>
<dbReference type="GO" id="GO:0005125">
    <property type="term" value="F:cytokine activity"/>
    <property type="evidence" value="ECO:0007669"/>
    <property type="project" value="UniProtKB-KW"/>
</dbReference>
<evidence type="ECO:0000256" key="5">
    <source>
        <dbReference type="ARBA" id="ARBA00023235"/>
    </source>
</evidence>
<comment type="subcellular location">
    <subcellularLocation>
        <location evidence="1">Secreted</location>
    </subcellularLocation>
</comment>
<evidence type="ECO:0000256" key="11">
    <source>
        <dbReference type="ARBA" id="ARBA00041912"/>
    </source>
</evidence>
<evidence type="ECO:0000256" key="2">
    <source>
        <dbReference type="ARBA" id="ARBA00005851"/>
    </source>
</evidence>
<dbReference type="Gene3D" id="3.30.429.10">
    <property type="entry name" value="Macrophage Migration Inhibitory Factor"/>
    <property type="match status" value="1"/>
</dbReference>
<organism evidence="13 14">
    <name type="scientific">Chrysophaeum taylorii</name>
    <dbReference type="NCBI Taxonomy" id="2483200"/>
    <lineage>
        <taxon>Eukaryota</taxon>
        <taxon>Sar</taxon>
        <taxon>Stramenopiles</taxon>
        <taxon>Ochrophyta</taxon>
        <taxon>Pelagophyceae</taxon>
        <taxon>Pelagomonadales</taxon>
        <taxon>Pelagomonadaceae</taxon>
        <taxon>Chrysophaeum</taxon>
    </lineage>
</organism>
<dbReference type="PANTHER" id="PTHR11954:SF6">
    <property type="entry name" value="MACROPHAGE MIGRATION INHIBITORY FACTOR"/>
    <property type="match status" value="1"/>
</dbReference>
<evidence type="ECO:0000256" key="6">
    <source>
        <dbReference type="ARBA" id="ARBA00036735"/>
    </source>
</evidence>
<evidence type="ECO:0000313" key="13">
    <source>
        <dbReference type="EMBL" id="KAJ8601704.1"/>
    </source>
</evidence>
<name>A0AAD7UC60_9STRA</name>
<dbReference type="EC" id="5.3.2.1" evidence="9"/>
<dbReference type="PANTHER" id="PTHR11954">
    <property type="entry name" value="D-DOPACHROME DECARBOXYLASE"/>
    <property type="match status" value="1"/>
</dbReference>
<dbReference type="AlphaFoldDB" id="A0AAD7UC60"/>
<comment type="catalytic activity">
    <reaction evidence="6">
        <text>3-phenylpyruvate = enol-phenylpyruvate</text>
        <dbReference type="Rhea" id="RHEA:17097"/>
        <dbReference type="ChEBI" id="CHEBI:16815"/>
        <dbReference type="ChEBI" id="CHEBI:18005"/>
        <dbReference type="EC" id="5.3.2.1"/>
    </reaction>
</comment>
<reference evidence="13" key="1">
    <citation type="submission" date="2023-01" db="EMBL/GenBank/DDBJ databases">
        <title>Metagenome sequencing of chrysophaentin producing Chrysophaeum taylorii.</title>
        <authorList>
            <person name="Davison J."/>
            <person name="Bewley C."/>
        </authorList>
    </citation>
    <scope>NUCLEOTIDE SEQUENCE</scope>
    <source>
        <strain evidence="13">NIES-1699</strain>
    </source>
</reference>
<dbReference type="EMBL" id="JAQMWT010000407">
    <property type="protein sequence ID" value="KAJ8601704.1"/>
    <property type="molecule type" value="Genomic_DNA"/>
</dbReference>
<evidence type="ECO:0000256" key="10">
    <source>
        <dbReference type="ARBA" id="ARBA00041631"/>
    </source>
</evidence>
<evidence type="ECO:0000256" key="8">
    <source>
        <dbReference type="ARBA" id="ARBA00038932"/>
    </source>
</evidence>
<accession>A0AAD7UC60</accession>
<dbReference type="InterPro" id="IPR001398">
    <property type="entry name" value="Macrophage_inhib_fac"/>
</dbReference>
<dbReference type="EC" id="5.3.3.12" evidence="8"/>
<evidence type="ECO:0000256" key="1">
    <source>
        <dbReference type="ARBA" id="ARBA00004613"/>
    </source>
</evidence>
<evidence type="ECO:0000313" key="14">
    <source>
        <dbReference type="Proteomes" id="UP001230188"/>
    </source>
</evidence>
<dbReference type="GO" id="GO:0050178">
    <property type="term" value="F:phenylpyruvate tautomerase activity"/>
    <property type="evidence" value="ECO:0007669"/>
    <property type="project" value="UniProtKB-EC"/>
</dbReference>
<dbReference type="InterPro" id="IPR014347">
    <property type="entry name" value="Tautomerase/MIF_sf"/>
</dbReference>
<proteinExistence type="inferred from homology"/>
<dbReference type="Pfam" id="PF01187">
    <property type="entry name" value="MIF"/>
    <property type="match status" value="1"/>
</dbReference>
<dbReference type="Proteomes" id="UP001230188">
    <property type="component" value="Unassembled WGS sequence"/>
</dbReference>
<gene>
    <name evidence="13" type="ORF">CTAYLR_003212</name>
</gene>
<comment type="caution">
    <text evidence="13">The sequence shown here is derived from an EMBL/GenBank/DDBJ whole genome shotgun (WGS) entry which is preliminary data.</text>
</comment>
<keyword evidence="3" id="KW-0202">Cytokine</keyword>
<keyword evidence="4" id="KW-0964">Secreted</keyword>
<dbReference type="GO" id="GO:0004167">
    <property type="term" value="F:dopachrome isomerase activity"/>
    <property type="evidence" value="ECO:0007669"/>
    <property type="project" value="UniProtKB-EC"/>
</dbReference>
<comment type="similarity">
    <text evidence="2">Belongs to the MIF family.</text>
</comment>
<dbReference type="GO" id="GO:0005615">
    <property type="term" value="C:extracellular space"/>
    <property type="evidence" value="ECO:0007669"/>
    <property type="project" value="UniProtKB-KW"/>
</dbReference>
<keyword evidence="5" id="KW-0413">Isomerase</keyword>
<dbReference type="SUPFAM" id="SSF55331">
    <property type="entry name" value="Tautomerase/MIF"/>
    <property type="match status" value="1"/>
</dbReference>
<evidence type="ECO:0000256" key="12">
    <source>
        <dbReference type="ARBA" id="ARBA00042730"/>
    </source>
</evidence>
<sequence length="151" mass="15987">MLLLVIASTAAFDRSAQLVGTPYGRAGASRRVRDAPSMPSLIVQSAVAPASPRKLCTRLSKAVALALGKPESYVLTSFQKVDAMSFGGDADTPAAFLYLSSLGSITPETNKDASKAIADILQDELGVPPNRYYINFLDSPRPNMGYNGGTF</sequence>